<dbReference type="InterPro" id="IPR040783">
    <property type="entry name" value="VLRF1"/>
</dbReference>
<dbReference type="InterPro" id="IPR042226">
    <property type="entry name" value="eFR1_2_sf"/>
</dbReference>
<keyword evidence="2" id="KW-0378">Hydrolase</keyword>
<name>A0ABW2C270_9PSEU</name>
<organism evidence="2 3">
    <name type="scientific">Haloechinothrix salitolerans</name>
    <dbReference type="NCBI Taxonomy" id="926830"/>
    <lineage>
        <taxon>Bacteria</taxon>
        <taxon>Bacillati</taxon>
        <taxon>Actinomycetota</taxon>
        <taxon>Actinomycetes</taxon>
        <taxon>Pseudonocardiales</taxon>
        <taxon>Pseudonocardiaceae</taxon>
        <taxon>Haloechinothrix</taxon>
    </lineage>
</organism>
<dbReference type="Pfam" id="PF18859">
    <property type="entry name" value="acVLRF1"/>
    <property type="match status" value="1"/>
</dbReference>
<gene>
    <name evidence="2" type="ORF">ACFQGD_18925</name>
</gene>
<dbReference type="GO" id="GO:0016787">
    <property type="term" value="F:hydrolase activity"/>
    <property type="evidence" value="ECO:0007669"/>
    <property type="project" value="UniProtKB-KW"/>
</dbReference>
<comment type="caution">
    <text evidence="2">The sequence shown here is derived from an EMBL/GenBank/DDBJ whole genome shotgun (WGS) entry which is preliminary data.</text>
</comment>
<evidence type="ECO:0000313" key="2">
    <source>
        <dbReference type="EMBL" id="MFC6869218.1"/>
    </source>
</evidence>
<proteinExistence type="predicted"/>
<dbReference type="Gene3D" id="3.30.420.60">
    <property type="entry name" value="eRF1 domain 2"/>
    <property type="match status" value="1"/>
</dbReference>
<keyword evidence="3" id="KW-1185">Reference proteome</keyword>
<sequence>MRVREVAGGGRAVEVPPERLARWFAGFERRNGPAERTVLGPTEVVITAANGTTATAAVPFPPLDVSGERAGLDVDALVRHAQVERRIGLVLVRLGAHSIGIAEGERVVTSRTDRHLVHGRTAKGGWSQQRFARRRGNQARQAIDRAARDVSDVLGPEATSLDVVVCGGDKAALDDLLTDSRLPRALTERVVPWVLDVAEPRKLVLEDAARRARAVEIVVRDA</sequence>
<dbReference type="EMBL" id="JBHSXX010000001">
    <property type="protein sequence ID" value="MFC6869218.1"/>
    <property type="molecule type" value="Genomic_DNA"/>
</dbReference>
<dbReference type="SUPFAM" id="SSF53137">
    <property type="entry name" value="Translational machinery components"/>
    <property type="match status" value="1"/>
</dbReference>
<accession>A0ABW2C270</accession>
<dbReference type="Proteomes" id="UP001596337">
    <property type="component" value="Unassembled WGS sequence"/>
</dbReference>
<evidence type="ECO:0000259" key="1">
    <source>
        <dbReference type="Pfam" id="PF18859"/>
    </source>
</evidence>
<protein>
    <submittedName>
        <fullName evidence="2">AcVLRF1 family peptidyl-tRNA hydrolase</fullName>
    </submittedName>
</protein>
<dbReference type="NCBIfam" id="NF041024">
    <property type="entry name" value="acVLRF1_NCBI"/>
    <property type="match status" value="1"/>
</dbReference>
<dbReference type="RefSeq" id="WP_345402847.1">
    <property type="nucleotide sequence ID" value="NZ_BAABLA010000112.1"/>
</dbReference>
<evidence type="ECO:0000313" key="3">
    <source>
        <dbReference type="Proteomes" id="UP001596337"/>
    </source>
</evidence>
<feature type="domain" description="Actinobacteria/chloroflexi VLRF1 release factor" evidence="1">
    <location>
        <begin position="85"/>
        <end position="217"/>
    </location>
</feature>
<reference evidence="3" key="1">
    <citation type="journal article" date="2019" name="Int. J. Syst. Evol. Microbiol.">
        <title>The Global Catalogue of Microorganisms (GCM) 10K type strain sequencing project: providing services to taxonomists for standard genome sequencing and annotation.</title>
        <authorList>
            <consortium name="The Broad Institute Genomics Platform"/>
            <consortium name="The Broad Institute Genome Sequencing Center for Infectious Disease"/>
            <person name="Wu L."/>
            <person name="Ma J."/>
        </authorList>
    </citation>
    <scope>NUCLEOTIDE SEQUENCE [LARGE SCALE GENOMIC DNA]</scope>
    <source>
        <strain evidence="3">KCTC 32255</strain>
    </source>
</reference>